<keyword evidence="3" id="KW-1185">Reference proteome</keyword>
<dbReference type="PATRIC" id="fig|157733.3.peg.1483"/>
<dbReference type="EMBL" id="LELK01000004">
    <property type="protein sequence ID" value="KMM37533.1"/>
    <property type="molecule type" value="Genomic_DNA"/>
</dbReference>
<dbReference type="Gene3D" id="3.90.1200.10">
    <property type="match status" value="1"/>
</dbReference>
<dbReference type="InterPro" id="IPR002575">
    <property type="entry name" value="Aminoglycoside_PTrfase"/>
</dbReference>
<dbReference type="InterPro" id="IPR011009">
    <property type="entry name" value="Kinase-like_dom_sf"/>
</dbReference>
<accession>A0A0J6CWM6</accession>
<proteinExistence type="predicted"/>
<organism evidence="2 3">
    <name type="scientific">Guptibacillus hwajinpoensis</name>
    <dbReference type="NCBI Taxonomy" id="208199"/>
    <lineage>
        <taxon>Bacteria</taxon>
        <taxon>Bacillati</taxon>
        <taxon>Bacillota</taxon>
        <taxon>Bacilli</taxon>
        <taxon>Bacillales</taxon>
        <taxon>Guptibacillaceae</taxon>
        <taxon>Guptibacillus</taxon>
    </lineage>
</organism>
<dbReference type="OrthoDB" id="2373610at2"/>
<gene>
    <name evidence="2" type="ORF">AB986_16960</name>
</gene>
<feature type="domain" description="Aminoglycoside phosphotransferase" evidence="1">
    <location>
        <begin position="85"/>
        <end position="247"/>
    </location>
</feature>
<name>A0A0J6CWM6_9BACL</name>
<dbReference type="AlphaFoldDB" id="A0A0J6CWM6"/>
<dbReference type="Proteomes" id="UP000035996">
    <property type="component" value="Unassembled WGS sequence"/>
</dbReference>
<dbReference type="SUPFAM" id="SSF56112">
    <property type="entry name" value="Protein kinase-like (PK-like)"/>
    <property type="match status" value="1"/>
</dbReference>
<evidence type="ECO:0000313" key="3">
    <source>
        <dbReference type="Proteomes" id="UP000035996"/>
    </source>
</evidence>
<dbReference type="Pfam" id="PF01636">
    <property type="entry name" value="APH"/>
    <property type="match status" value="1"/>
</dbReference>
<reference evidence="2" key="1">
    <citation type="submission" date="2015-06" db="EMBL/GenBank/DDBJ databases">
        <authorList>
            <person name="Liu B."/>
            <person name="Wang J."/>
            <person name="Zhu Y."/>
            <person name="Liu G."/>
            <person name="Chen Q."/>
            <person name="Zheng C."/>
            <person name="Che J."/>
            <person name="Ge C."/>
            <person name="Shi H."/>
            <person name="Pan Z."/>
            <person name="Liu X."/>
        </authorList>
    </citation>
    <scope>NUCLEOTIDE SEQUENCE [LARGE SCALE GENOMIC DNA]</scope>
    <source>
        <strain evidence="2">DSM 16346</strain>
    </source>
</reference>
<evidence type="ECO:0000259" key="1">
    <source>
        <dbReference type="Pfam" id="PF01636"/>
    </source>
</evidence>
<comment type="caution">
    <text evidence="2">The sequence shown here is derived from an EMBL/GenBank/DDBJ whole genome shotgun (WGS) entry which is preliminary data.</text>
</comment>
<dbReference type="RefSeq" id="WP_048312635.1">
    <property type="nucleotide sequence ID" value="NZ_CP119526.1"/>
</dbReference>
<protein>
    <recommendedName>
        <fullName evidence="1">Aminoglycoside phosphotransferase domain-containing protein</fullName>
    </recommendedName>
</protein>
<dbReference type="STRING" id="157733.AB986_16960"/>
<evidence type="ECO:0000313" key="2">
    <source>
        <dbReference type="EMBL" id="KMM37533.1"/>
    </source>
</evidence>
<sequence>MQNHVRTEKDGILKGIRPFFHQIKCIKPFVFEGTYSNGFKVIIKGALNREVLIKQIELSMCCPSSFVTFIPFVDGDWVKESNAVYWACMEFMPGRSLFYSVKEERQLALEKVAQFHEETTGHQFRNIPTMSLKQKWTNRLLRFTSSLQPELFSAEQNSLLKRYTKIGEDVLRQMNVDDLEKEAFQNGDIVHGDPAHHNFIFHHHSLLLIDGDLAVHAPKEYDYLQMLNRMLPYCSWSLDEWVNNQIPALNYCFTNPSLRRLLAYPADFYREWLMEPSGRSQLLTKTMEQDADRTAFMKLVLQ</sequence>